<dbReference type="InterPro" id="IPR045095">
    <property type="entry name" value="ACDP"/>
</dbReference>
<dbReference type="EMBL" id="JAJSPL020000004">
    <property type="protein sequence ID" value="KAK7747251.1"/>
    <property type="molecule type" value="Genomic_DNA"/>
</dbReference>
<evidence type="ECO:0000256" key="9">
    <source>
        <dbReference type="SAM" id="Phobius"/>
    </source>
</evidence>
<keyword evidence="6" id="KW-0129">CBS domain</keyword>
<dbReference type="Pfam" id="PF01595">
    <property type="entry name" value="CNNM"/>
    <property type="match status" value="1"/>
</dbReference>
<protein>
    <submittedName>
        <fullName evidence="12">Cell agglutination protein Mam3</fullName>
    </submittedName>
</protein>
<accession>A0AAN9UG39</accession>
<feature type="domain" description="CBS" evidence="10">
    <location>
        <begin position="314"/>
        <end position="379"/>
    </location>
</feature>
<dbReference type="GO" id="GO:0016020">
    <property type="term" value="C:membrane"/>
    <property type="evidence" value="ECO:0007669"/>
    <property type="project" value="UniProtKB-SubCell"/>
</dbReference>
<evidence type="ECO:0000256" key="3">
    <source>
        <dbReference type="ARBA" id="ARBA00022737"/>
    </source>
</evidence>
<organism evidence="12 13">
    <name type="scientific">Cytospora paraplurivora</name>
    <dbReference type="NCBI Taxonomy" id="2898453"/>
    <lineage>
        <taxon>Eukaryota</taxon>
        <taxon>Fungi</taxon>
        <taxon>Dikarya</taxon>
        <taxon>Ascomycota</taxon>
        <taxon>Pezizomycotina</taxon>
        <taxon>Sordariomycetes</taxon>
        <taxon>Sordariomycetidae</taxon>
        <taxon>Diaporthales</taxon>
        <taxon>Cytosporaceae</taxon>
        <taxon>Cytospora</taxon>
    </lineage>
</organism>
<keyword evidence="3" id="KW-0677">Repeat</keyword>
<evidence type="ECO:0000259" key="10">
    <source>
        <dbReference type="PROSITE" id="PS51371"/>
    </source>
</evidence>
<dbReference type="PANTHER" id="PTHR12064">
    <property type="entry name" value="METAL TRANSPORTER CNNM"/>
    <property type="match status" value="1"/>
</dbReference>
<dbReference type="PROSITE" id="PS51846">
    <property type="entry name" value="CNNM"/>
    <property type="match status" value="1"/>
</dbReference>
<proteinExistence type="predicted"/>
<dbReference type="AlphaFoldDB" id="A0AAN9UG39"/>
<feature type="transmembrane region" description="Helical" evidence="9">
    <location>
        <begin position="169"/>
        <end position="189"/>
    </location>
</feature>
<feature type="compositionally biased region" description="Low complexity" evidence="8">
    <location>
        <begin position="690"/>
        <end position="708"/>
    </location>
</feature>
<keyword evidence="2 7" id="KW-0812">Transmembrane</keyword>
<name>A0AAN9UG39_9PEZI</name>
<feature type="region of interest" description="Disordered" evidence="8">
    <location>
        <begin position="534"/>
        <end position="560"/>
    </location>
</feature>
<dbReference type="InterPro" id="IPR046342">
    <property type="entry name" value="CBS_dom_sf"/>
</dbReference>
<evidence type="ECO:0000256" key="6">
    <source>
        <dbReference type="PROSITE-ProRule" id="PRU00703"/>
    </source>
</evidence>
<dbReference type="Gene3D" id="3.10.580.10">
    <property type="entry name" value="CBS-domain"/>
    <property type="match status" value="1"/>
</dbReference>
<dbReference type="GO" id="GO:0005737">
    <property type="term" value="C:cytoplasm"/>
    <property type="evidence" value="ECO:0007669"/>
    <property type="project" value="TreeGrafter"/>
</dbReference>
<feature type="transmembrane region" description="Helical" evidence="9">
    <location>
        <begin position="56"/>
        <end position="77"/>
    </location>
</feature>
<dbReference type="InterPro" id="IPR000644">
    <property type="entry name" value="CBS_dom"/>
</dbReference>
<feature type="region of interest" description="Disordered" evidence="8">
    <location>
        <begin position="576"/>
        <end position="778"/>
    </location>
</feature>
<feature type="domain" description="CNNM transmembrane" evidence="11">
    <location>
        <begin position="48"/>
        <end position="233"/>
    </location>
</feature>
<dbReference type="PROSITE" id="PS51371">
    <property type="entry name" value="CBS"/>
    <property type="match status" value="1"/>
</dbReference>
<feature type="compositionally biased region" description="Basic and acidic residues" evidence="8">
    <location>
        <begin position="416"/>
        <end position="437"/>
    </location>
</feature>
<evidence type="ECO:0000256" key="8">
    <source>
        <dbReference type="SAM" id="MobiDB-lite"/>
    </source>
</evidence>
<evidence type="ECO:0000259" key="11">
    <source>
        <dbReference type="PROSITE" id="PS51846"/>
    </source>
</evidence>
<evidence type="ECO:0000313" key="13">
    <source>
        <dbReference type="Proteomes" id="UP001320245"/>
    </source>
</evidence>
<dbReference type="GO" id="GO:0030026">
    <property type="term" value="P:intracellular manganese ion homeostasis"/>
    <property type="evidence" value="ECO:0007669"/>
    <property type="project" value="TreeGrafter"/>
</dbReference>
<dbReference type="InterPro" id="IPR002550">
    <property type="entry name" value="CNNM"/>
</dbReference>
<dbReference type="InterPro" id="IPR044751">
    <property type="entry name" value="Ion_transp-like_CBS"/>
</dbReference>
<keyword evidence="5 7" id="KW-0472">Membrane</keyword>
<feature type="compositionally biased region" description="Gly residues" evidence="8">
    <location>
        <begin position="749"/>
        <end position="763"/>
    </location>
</feature>
<keyword evidence="4 7" id="KW-1133">Transmembrane helix</keyword>
<keyword evidence="13" id="KW-1185">Reference proteome</keyword>
<sequence>MRQHAQTNPLMAFRPAFLALSRALFTAIGASAAPIHVLDDLRAADHEERNSSWVLYVASVFLVLLGGAFAGLTIALMGQDSVYLQVISQDPTEPQQKNAKRVLQLLDKGKHWVLVTLLLSNVIVNETLPVVLDRCLGGGVAAVVGSTVLIVIFGEVVPQSICVRYGLAIGGYMSTPVLLMMYLMAPVAWPTAKLLDWVLGEDHGTVYKKSGLKTLVTLHHNMGPQAQRLNEDEVTIIGAVLELKEKPVHDVMTPMDDVFVLSEEAVLNEEMIDMLLSAGYSRIPIHEAGNPTNFIGMLLVKILITYDPEDCKKVRDFPLATLPETRPETSCLDIINFFQEGKSHMVLVSESPGDDHGALGVVTLEDVIEELIGEEIIDESDVYIDVHKAIRRMAPAPKARHQRRPSYGGQPIPDANDGKSSEDTKVGEEDASDENRKRSYNSVPDQNEPRDRSGSPRTGTFLLRRTSAGIDGRMENVPVRASLNDIRQHLKHLGPSNPASNPKATRSTTVKIKPGTVVLDQPRSHTVADEAIQEEPRVEEAEDDIGDETTSLLPPRGKVAPKDGVQALAQSYGAVGASTLSRGFENVPPIKVDVPKEDRPVQASPHPLTPDVAAATSSSAKPEQQPSSGSETSPSGSNSPYGPKKGLFARSGSITENVVESRGIRKVVLETTSSNSDDDDEHLSGGGRSGKAASRSNLSLSKPSHSHPSPTPEGNEDEEGSGGASTTAGAPAEGSSGGAGTSADHQNGGSSGGGGASGGGGGGGKKKNRRKKRKGGKF</sequence>
<evidence type="ECO:0000256" key="1">
    <source>
        <dbReference type="ARBA" id="ARBA00004141"/>
    </source>
</evidence>
<evidence type="ECO:0000256" key="5">
    <source>
        <dbReference type="ARBA" id="ARBA00023136"/>
    </source>
</evidence>
<evidence type="ECO:0000313" key="12">
    <source>
        <dbReference type="EMBL" id="KAK7747251.1"/>
    </source>
</evidence>
<evidence type="ECO:0000256" key="4">
    <source>
        <dbReference type="ARBA" id="ARBA00022989"/>
    </source>
</evidence>
<dbReference type="CDD" id="cd04590">
    <property type="entry name" value="CBS_pair_CorC_HlyC_assoc"/>
    <property type="match status" value="1"/>
</dbReference>
<comment type="caution">
    <text evidence="12">The sequence shown here is derived from an EMBL/GenBank/DDBJ whole genome shotgun (WGS) entry which is preliminary data.</text>
</comment>
<feature type="transmembrane region" description="Helical" evidence="9">
    <location>
        <begin position="111"/>
        <end position="132"/>
    </location>
</feature>
<dbReference type="FunFam" id="3.10.580.10:FF:000006">
    <property type="entry name" value="DUF21 and CBS domain protein"/>
    <property type="match status" value="1"/>
</dbReference>
<dbReference type="GO" id="GO:0010960">
    <property type="term" value="P:magnesium ion homeostasis"/>
    <property type="evidence" value="ECO:0007669"/>
    <property type="project" value="InterPro"/>
</dbReference>
<dbReference type="SUPFAM" id="SSF54631">
    <property type="entry name" value="CBS-domain pair"/>
    <property type="match status" value="1"/>
</dbReference>
<reference evidence="12 13" key="1">
    <citation type="journal article" date="2023" name="PLoS ONE">
        <title>Cytospora paraplurivora sp. nov. isolated from orchards with fruit tree decline syndrome in Ontario, Canada.</title>
        <authorList>
            <person name="Ilyukhin E."/>
            <person name="Nguyen H.D.T."/>
            <person name="Castle A.J."/>
            <person name="Ellouze W."/>
        </authorList>
    </citation>
    <scope>NUCLEOTIDE SEQUENCE [LARGE SCALE GENOMIC DNA]</scope>
    <source>
        <strain evidence="12 13">FDS-564</strain>
    </source>
</reference>
<feature type="region of interest" description="Disordered" evidence="8">
    <location>
        <begin position="394"/>
        <end position="469"/>
    </location>
</feature>
<evidence type="ECO:0000256" key="2">
    <source>
        <dbReference type="ARBA" id="ARBA00022692"/>
    </source>
</evidence>
<evidence type="ECO:0000256" key="7">
    <source>
        <dbReference type="PROSITE-ProRule" id="PRU01193"/>
    </source>
</evidence>
<feature type="transmembrane region" description="Helical" evidence="9">
    <location>
        <begin position="138"/>
        <end position="157"/>
    </location>
</feature>
<gene>
    <name evidence="12" type="primary">MAM3</name>
    <name evidence="12" type="ORF">SLS53_001504</name>
</gene>
<feature type="compositionally biased region" description="Low complexity" evidence="8">
    <location>
        <begin position="622"/>
        <end position="640"/>
    </location>
</feature>
<dbReference type="PANTHER" id="PTHR12064:SF97">
    <property type="entry name" value="METAL TRANSPORTER CNNM-5"/>
    <property type="match status" value="1"/>
</dbReference>
<comment type="subcellular location">
    <subcellularLocation>
        <location evidence="1">Membrane</location>
        <topology evidence="1">Multi-pass membrane protein</topology>
    </subcellularLocation>
</comment>
<feature type="compositionally biased region" description="Low complexity" evidence="8">
    <location>
        <begin position="724"/>
        <end position="734"/>
    </location>
</feature>
<dbReference type="Proteomes" id="UP001320245">
    <property type="component" value="Unassembled WGS sequence"/>
</dbReference>
<feature type="compositionally biased region" description="Basic residues" evidence="8">
    <location>
        <begin position="764"/>
        <end position="778"/>
    </location>
</feature>